<comment type="caution">
    <text evidence="2">The sequence shown here is derived from an EMBL/GenBank/DDBJ whole genome shotgun (WGS) entry which is preliminary data.</text>
</comment>
<dbReference type="HOGENOM" id="CLU_039434_0_0_1"/>
<dbReference type="PANTHER" id="PTHR31681">
    <property type="entry name" value="C2H2-LIKE ZINC FINGER PROTEIN"/>
    <property type="match status" value="1"/>
</dbReference>
<dbReference type="VEuPathDB" id="FungiDB:CC1G_09722"/>
<dbReference type="EMBL" id="AACS02000010">
    <property type="protein sequence ID" value="EAU87625.2"/>
    <property type="molecule type" value="Genomic_DNA"/>
</dbReference>
<protein>
    <recommendedName>
        <fullName evidence="4">PARP catalytic domain-containing protein</fullName>
    </recommendedName>
</protein>
<feature type="region of interest" description="Disordered" evidence="1">
    <location>
        <begin position="1"/>
        <end position="21"/>
    </location>
</feature>
<dbReference type="AlphaFoldDB" id="A8NJG9"/>
<dbReference type="GeneID" id="6010735"/>
<gene>
    <name evidence="2" type="ORF">CC1G_09722</name>
</gene>
<dbReference type="SUPFAM" id="SSF56399">
    <property type="entry name" value="ADP-ribosylation"/>
    <property type="match status" value="1"/>
</dbReference>
<accession>A8NJG9</accession>
<dbReference type="Proteomes" id="UP000001861">
    <property type="component" value="Unassembled WGS sequence"/>
</dbReference>
<dbReference type="KEGG" id="cci:CC1G_09722"/>
<keyword evidence="3" id="KW-1185">Reference proteome</keyword>
<dbReference type="PANTHER" id="PTHR31681:SF3">
    <property type="entry name" value="OS04G0690100 PROTEIN"/>
    <property type="match status" value="1"/>
</dbReference>
<dbReference type="Gene3D" id="3.90.228.10">
    <property type="match status" value="1"/>
</dbReference>
<dbReference type="InParanoid" id="A8NJG9"/>
<proteinExistence type="predicted"/>
<organism evidence="2 3">
    <name type="scientific">Coprinopsis cinerea (strain Okayama-7 / 130 / ATCC MYA-4618 / FGSC 9003)</name>
    <name type="common">Inky cap fungus</name>
    <name type="synonym">Hormographiella aspergillata</name>
    <dbReference type="NCBI Taxonomy" id="240176"/>
    <lineage>
        <taxon>Eukaryota</taxon>
        <taxon>Fungi</taxon>
        <taxon>Dikarya</taxon>
        <taxon>Basidiomycota</taxon>
        <taxon>Agaricomycotina</taxon>
        <taxon>Agaricomycetes</taxon>
        <taxon>Agaricomycetidae</taxon>
        <taxon>Agaricales</taxon>
        <taxon>Agaricineae</taxon>
        <taxon>Psathyrellaceae</taxon>
        <taxon>Coprinopsis</taxon>
    </lineage>
</organism>
<evidence type="ECO:0000256" key="1">
    <source>
        <dbReference type="SAM" id="MobiDB-lite"/>
    </source>
</evidence>
<dbReference type="OrthoDB" id="9514740at2759"/>
<evidence type="ECO:0000313" key="3">
    <source>
        <dbReference type="Proteomes" id="UP000001861"/>
    </source>
</evidence>
<evidence type="ECO:0008006" key="4">
    <source>
        <dbReference type="Google" id="ProtNLM"/>
    </source>
</evidence>
<reference evidence="2 3" key="1">
    <citation type="journal article" date="2010" name="Proc. Natl. Acad. Sci. U.S.A.">
        <title>Insights into evolution of multicellular fungi from the assembled chromosomes of the mushroom Coprinopsis cinerea (Coprinus cinereus).</title>
        <authorList>
            <person name="Stajich J.E."/>
            <person name="Wilke S.K."/>
            <person name="Ahren D."/>
            <person name="Au C.H."/>
            <person name="Birren B.W."/>
            <person name="Borodovsky M."/>
            <person name="Burns C."/>
            <person name="Canback B."/>
            <person name="Casselton L.A."/>
            <person name="Cheng C.K."/>
            <person name="Deng J."/>
            <person name="Dietrich F.S."/>
            <person name="Fargo D.C."/>
            <person name="Farman M.L."/>
            <person name="Gathman A.C."/>
            <person name="Goldberg J."/>
            <person name="Guigo R."/>
            <person name="Hoegger P.J."/>
            <person name="Hooker J.B."/>
            <person name="Huggins A."/>
            <person name="James T.Y."/>
            <person name="Kamada T."/>
            <person name="Kilaru S."/>
            <person name="Kodira C."/>
            <person name="Kues U."/>
            <person name="Kupfer D."/>
            <person name="Kwan H.S."/>
            <person name="Lomsadze A."/>
            <person name="Li W."/>
            <person name="Lilly W.W."/>
            <person name="Ma L.J."/>
            <person name="Mackey A.J."/>
            <person name="Manning G."/>
            <person name="Martin F."/>
            <person name="Muraguchi H."/>
            <person name="Natvig D.O."/>
            <person name="Palmerini H."/>
            <person name="Ramesh M.A."/>
            <person name="Rehmeyer C.J."/>
            <person name="Roe B.A."/>
            <person name="Shenoy N."/>
            <person name="Stanke M."/>
            <person name="Ter-Hovhannisyan V."/>
            <person name="Tunlid A."/>
            <person name="Velagapudi R."/>
            <person name="Vision T.J."/>
            <person name="Zeng Q."/>
            <person name="Zolan M.E."/>
            <person name="Pukkila P.J."/>
        </authorList>
    </citation>
    <scope>NUCLEOTIDE SEQUENCE [LARGE SCALE GENOMIC DNA]</scope>
    <source>
        <strain evidence="3">Okayama-7 / 130 / ATCC MYA-4618 / FGSC 9003</strain>
    </source>
</reference>
<dbReference type="OMA" id="NTCARRY"/>
<sequence length="397" mass="42954">MADDYGYPSDLDSDDGSILWDQESRSDDADSLVTSLDSLSLDGGSPPSVGICIVCLARPIYSKNGRTYSTCGMRCAAILQSATQGAVASSGTAGRGFHTHGPDGARARIQKIPRPPCVICKKNPSYRGAVTCGLTCLEKLAKDGGDPTMCNYCHRKPKHGSYPQCGTTCAEKAKLACLFCRCRPRLGRYHLCGRTCKRLAVKQTPLLLEAPKGHATYEMVEQRFIKAWITNSSGPRPAISKVFKIIENEDFLKPYDAYRRRVKNEQFRYHGTRRVCNLGKNDGTNQTTVCANATCAVCCILKTSFKVSLANAGGAFGPGVYSSTASNKAYSYCGQAGAMLLTKVVLGNIHYVNGFAQVRACPPGHDSVVFDRMGGGLNETIVYSDDAIRPVFLITFS</sequence>
<dbReference type="RefSeq" id="XP_001834222.2">
    <property type="nucleotide sequence ID" value="XM_001834170.2"/>
</dbReference>
<name>A8NJG9_COPC7</name>
<dbReference type="eggNOG" id="ENOG502S3UB">
    <property type="taxonomic scope" value="Eukaryota"/>
</dbReference>
<evidence type="ECO:0000313" key="2">
    <source>
        <dbReference type="EMBL" id="EAU87625.2"/>
    </source>
</evidence>